<dbReference type="InterPro" id="IPR006652">
    <property type="entry name" value="Kelch_1"/>
</dbReference>
<dbReference type="SUPFAM" id="SSF117281">
    <property type="entry name" value="Kelch motif"/>
    <property type="match status" value="1"/>
</dbReference>
<dbReference type="PANTHER" id="PTHR46344:SF4">
    <property type="entry name" value="OS07G0153400 PROTEIN"/>
    <property type="match status" value="1"/>
</dbReference>
<comment type="caution">
    <text evidence="4">The sequence shown here is derived from an EMBL/GenBank/DDBJ whole genome shotgun (WGS) entry which is preliminary data.</text>
</comment>
<protein>
    <recommendedName>
        <fullName evidence="3">F-box domain-containing protein</fullName>
    </recommendedName>
</protein>
<feature type="domain" description="F-box" evidence="3">
    <location>
        <begin position="18"/>
        <end position="58"/>
    </location>
</feature>
<accession>A0A835M6U9</accession>
<keyword evidence="1" id="KW-0880">Kelch repeat</keyword>
<dbReference type="Pfam" id="PF01344">
    <property type="entry name" value="Kelch_1"/>
    <property type="match status" value="2"/>
</dbReference>
<dbReference type="AlphaFoldDB" id="A0A835M6U9"/>
<reference evidence="4 5" key="1">
    <citation type="submission" date="2020-10" db="EMBL/GenBank/DDBJ databases">
        <title>The Coptis chinensis genome and diversification of protoberbering-type alkaloids.</title>
        <authorList>
            <person name="Wang B."/>
            <person name="Shu S."/>
            <person name="Song C."/>
            <person name="Liu Y."/>
        </authorList>
    </citation>
    <scope>NUCLEOTIDE SEQUENCE [LARGE SCALE GENOMIC DNA]</scope>
    <source>
        <strain evidence="4">HL-2020</strain>
        <tissue evidence="4">Leaf</tissue>
    </source>
</reference>
<dbReference type="SMART" id="SM00612">
    <property type="entry name" value="Kelch"/>
    <property type="match status" value="2"/>
</dbReference>
<name>A0A835M6U9_9MAGN</name>
<evidence type="ECO:0000256" key="2">
    <source>
        <dbReference type="ARBA" id="ARBA00022737"/>
    </source>
</evidence>
<keyword evidence="5" id="KW-1185">Reference proteome</keyword>
<evidence type="ECO:0000259" key="3">
    <source>
        <dbReference type="SMART" id="SM00256"/>
    </source>
</evidence>
<dbReference type="Pfam" id="PF00646">
    <property type="entry name" value="F-box"/>
    <property type="match status" value="1"/>
</dbReference>
<dbReference type="Gene3D" id="2.120.10.80">
    <property type="entry name" value="Kelch-type beta propeller"/>
    <property type="match status" value="1"/>
</dbReference>
<sequence length="350" mass="39368">MTSEEEEMKEYEALIPGLPDEVAEHCLLYLPYPYQSLVRSVSSSWNKTITHPAFLLSKKKTLSSLSLPYIFVFSFQKSTPSNFQWQAFDPKSSRWFILPPMPVYPRGFACTSRQGTLYVLGGRVSDTEESTLITYSTTTNKWSLAKPMLRPRSFFAAGCIGSKIFAAGGSEEDVVLSSMECYDSNSDTWTPVANMHSGLARYDAAVIGKKMYVTEGWTWPFSFSPRGWVYDAELNSWEEMRLGMREGWTGISVVLDDRLFVISEHGDCKVKYYVPEDDTWQYVGGQGFPSGALQRPFSVSAVEGKIYVVSCGLNLAVGTVFDCFRVEWEVVEAPKAFQNFLPSNSQIVYG</sequence>
<dbReference type="SUPFAM" id="SSF81383">
    <property type="entry name" value="F-box domain"/>
    <property type="match status" value="1"/>
</dbReference>
<dbReference type="InterPro" id="IPR001810">
    <property type="entry name" value="F-box_dom"/>
</dbReference>
<evidence type="ECO:0000313" key="5">
    <source>
        <dbReference type="Proteomes" id="UP000631114"/>
    </source>
</evidence>
<organism evidence="4 5">
    <name type="scientific">Coptis chinensis</name>
    <dbReference type="NCBI Taxonomy" id="261450"/>
    <lineage>
        <taxon>Eukaryota</taxon>
        <taxon>Viridiplantae</taxon>
        <taxon>Streptophyta</taxon>
        <taxon>Embryophyta</taxon>
        <taxon>Tracheophyta</taxon>
        <taxon>Spermatophyta</taxon>
        <taxon>Magnoliopsida</taxon>
        <taxon>Ranunculales</taxon>
        <taxon>Ranunculaceae</taxon>
        <taxon>Coptidoideae</taxon>
        <taxon>Coptis</taxon>
    </lineage>
</organism>
<keyword evidence="2" id="KW-0677">Repeat</keyword>
<evidence type="ECO:0000256" key="1">
    <source>
        <dbReference type="ARBA" id="ARBA00022441"/>
    </source>
</evidence>
<dbReference type="PANTHER" id="PTHR46344">
    <property type="entry name" value="OS02G0202900 PROTEIN"/>
    <property type="match status" value="1"/>
</dbReference>
<evidence type="ECO:0000313" key="4">
    <source>
        <dbReference type="EMBL" id="KAF9612866.1"/>
    </source>
</evidence>
<dbReference type="InterPro" id="IPR036047">
    <property type="entry name" value="F-box-like_dom_sf"/>
</dbReference>
<dbReference type="CDD" id="cd22152">
    <property type="entry name" value="F-box_AtAFR-like"/>
    <property type="match status" value="1"/>
</dbReference>
<gene>
    <name evidence="4" type="ORF">IFM89_004282</name>
</gene>
<dbReference type="InterPro" id="IPR015915">
    <property type="entry name" value="Kelch-typ_b-propeller"/>
</dbReference>
<dbReference type="EMBL" id="JADFTS010000003">
    <property type="protein sequence ID" value="KAF9612866.1"/>
    <property type="molecule type" value="Genomic_DNA"/>
</dbReference>
<dbReference type="SMART" id="SM00256">
    <property type="entry name" value="FBOX"/>
    <property type="match status" value="1"/>
</dbReference>
<dbReference type="OrthoDB" id="45365at2759"/>
<dbReference type="Proteomes" id="UP000631114">
    <property type="component" value="Unassembled WGS sequence"/>
</dbReference>
<proteinExistence type="predicted"/>